<evidence type="ECO:0000256" key="7">
    <source>
        <dbReference type="ARBA" id="ARBA00023119"/>
    </source>
</evidence>
<reference evidence="9" key="2">
    <citation type="submission" date="2025-09" db="UniProtKB">
        <authorList>
            <consortium name="Ensembl"/>
        </authorList>
    </citation>
    <scope>IDENTIFICATION</scope>
</reference>
<sequence length="753" mass="81941">PDSADLIFLIDGSQNVGAANFLYVREWLLRVIERLSVGSDSIRVGLVQYDNDPKIQFYLNSFYEKSSVLEEVKGLTFSGGYESNLGAALVDVAQRLFEKAAGGRAEEGVPRILVIVSAGEPSDDVSVSLQALTSAQVFTLGVSIGPSDAAYLEEVAIDQAFVLKADNVRTLSATVDQLVSFITGFATGALEIKTEFSEGKRDIVFLVDSTMGTAVINTVREYIRRFVSAREIGPDAVQVGIAQFTTDTRLLMDLNSHADKASLLAGLSGVKPRQGQKINIGSALNFVREEMLRPEKGSRIEQGVPQLVLLIVSKSSDDDLEGPSQALKAMGVLTLAAGSKAANQQELNQIALSEAMVFMAKDFRQLFRNAREITDALLTLSGVVVVPNLVVRDIVFLVDGSNYVGRNNLPFIRDFMINVVNQLEISPDQVQIGLMQFAEQPRVEFYLNTYNNKRDVVAKISGLRLTGGSVLNTGAAMNYALQNMFQPSAGLRKKAVQVLVLITGGPPQDNALSEADRLALANIVTFTVSSGQADEDVMRKIAFVTNLAYHQQSFSEFPALAEIIMPSLITVVSKRDVAFLIDGTDGVRGDFGYIRDFILRVIEPLDIGIDKVRISVVQHSERPYPVFNLNTYQTKEEVIRAVRGMTLAGGRSLNTGAALRYMKTTTLSDSNGSRSSESVPQFLIVLAADRSMDSVKEPAGDLKTDGVVPLGVGVKNADKRQIVDISHNPALAFNVKEFTELETILCSCWMVLI</sequence>
<evidence type="ECO:0000256" key="1">
    <source>
        <dbReference type="ARBA" id="ARBA00004498"/>
    </source>
</evidence>
<keyword evidence="2" id="KW-0964">Secreted</keyword>
<evidence type="ECO:0000256" key="6">
    <source>
        <dbReference type="ARBA" id="ARBA00022889"/>
    </source>
</evidence>
<keyword evidence="3" id="KW-0272">Extracellular matrix</keyword>
<dbReference type="GeneTree" id="ENSGT00940000156462"/>
<dbReference type="PROSITE" id="PS50234">
    <property type="entry name" value="VWFA"/>
    <property type="match status" value="4"/>
</dbReference>
<keyword evidence="6" id="KW-0130">Cell adhesion</keyword>
<reference evidence="9" key="1">
    <citation type="submission" date="2025-08" db="UniProtKB">
        <authorList>
            <consortium name="Ensembl"/>
        </authorList>
    </citation>
    <scope>IDENTIFICATION</scope>
</reference>
<evidence type="ECO:0000256" key="2">
    <source>
        <dbReference type="ARBA" id="ARBA00022525"/>
    </source>
</evidence>
<dbReference type="GO" id="GO:0007155">
    <property type="term" value="P:cell adhesion"/>
    <property type="evidence" value="ECO:0007669"/>
    <property type="project" value="UniProtKB-KW"/>
</dbReference>
<evidence type="ECO:0000313" key="10">
    <source>
        <dbReference type="Proteomes" id="UP000265020"/>
    </source>
</evidence>
<evidence type="ECO:0000313" key="9">
    <source>
        <dbReference type="Ensembl" id="ENSCVAP00000024170.1"/>
    </source>
</evidence>
<dbReference type="Gene3D" id="3.40.50.410">
    <property type="entry name" value="von Willebrand factor, type A domain"/>
    <property type="match status" value="4"/>
</dbReference>
<dbReference type="InterPro" id="IPR050525">
    <property type="entry name" value="ECM_Assembly_Org"/>
</dbReference>
<evidence type="ECO:0000256" key="3">
    <source>
        <dbReference type="ARBA" id="ARBA00022530"/>
    </source>
</evidence>
<dbReference type="Pfam" id="PF00092">
    <property type="entry name" value="VWA"/>
    <property type="match status" value="4"/>
</dbReference>
<dbReference type="GO" id="GO:0005615">
    <property type="term" value="C:extracellular space"/>
    <property type="evidence" value="ECO:0007669"/>
    <property type="project" value="TreeGrafter"/>
</dbReference>
<feature type="domain" description="VWFA" evidence="8">
    <location>
        <begin position="5"/>
        <end position="178"/>
    </location>
</feature>
<dbReference type="PRINTS" id="PR00453">
    <property type="entry name" value="VWFADOMAIN"/>
</dbReference>
<keyword evidence="7" id="KW-0176">Collagen</keyword>
<keyword evidence="5" id="KW-0677">Repeat</keyword>
<evidence type="ECO:0000256" key="4">
    <source>
        <dbReference type="ARBA" id="ARBA00022729"/>
    </source>
</evidence>
<keyword evidence="10" id="KW-1185">Reference proteome</keyword>
<dbReference type="Proteomes" id="UP000265020">
    <property type="component" value="Unassembled WGS sequence"/>
</dbReference>
<dbReference type="SUPFAM" id="SSF53300">
    <property type="entry name" value="vWA-like"/>
    <property type="match status" value="4"/>
</dbReference>
<feature type="domain" description="VWFA" evidence="8">
    <location>
        <begin position="576"/>
        <end position="753"/>
    </location>
</feature>
<dbReference type="PANTHER" id="PTHR24020">
    <property type="entry name" value="COLLAGEN ALPHA"/>
    <property type="match status" value="1"/>
</dbReference>
<protein>
    <submittedName>
        <fullName evidence="9">Collagen type VI alpha 3 chain</fullName>
    </submittedName>
</protein>
<dbReference type="CDD" id="cd01472">
    <property type="entry name" value="vWA_collagen"/>
    <property type="match status" value="1"/>
</dbReference>
<evidence type="ECO:0000256" key="5">
    <source>
        <dbReference type="ARBA" id="ARBA00022737"/>
    </source>
</evidence>
<dbReference type="InterPro" id="IPR036465">
    <property type="entry name" value="vWFA_dom_sf"/>
</dbReference>
<dbReference type="FunFam" id="3.40.50.410:FF:000003">
    <property type="entry name" value="Collagen type VI alpha 3 chain"/>
    <property type="match status" value="4"/>
</dbReference>
<proteinExistence type="predicted"/>
<name>A0A3Q2GEN4_CYPVA</name>
<dbReference type="PANTHER" id="PTHR24020:SF13">
    <property type="entry name" value="COLLAGEN ALPHA-3(VI) CHAIN"/>
    <property type="match status" value="1"/>
</dbReference>
<keyword evidence="4" id="KW-0732">Signal</keyword>
<dbReference type="SMART" id="SM00327">
    <property type="entry name" value="VWA"/>
    <property type="match status" value="4"/>
</dbReference>
<evidence type="ECO:0000259" key="8">
    <source>
        <dbReference type="PROSITE" id="PS50234"/>
    </source>
</evidence>
<accession>A0A3Q2GEN4</accession>
<feature type="domain" description="VWFA" evidence="8">
    <location>
        <begin position="393"/>
        <end position="568"/>
    </location>
</feature>
<dbReference type="GO" id="GO:0005581">
    <property type="term" value="C:collagen trimer"/>
    <property type="evidence" value="ECO:0007669"/>
    <property type="project" value="UniProtKB-KW"/>
</dbReference>
<dbReference type="InterPro" id="IPR002035">
    <property type="entry name" value="VWF_A"/>
</dbReference>
<dbReference type="Ensembl" id="ENSCVAT00000004872.1">
    <property type="protein sequence ID" value="ENSCVAP00000024170.1"/>
    <property type="gene ID" value="ENSCVAG00000008249.1"/>
</dbReference>
<comment type="subcellular location">
    <subcellularLocation>
        <location evidence="1">Secreted</location>
        <location evidence="1">Extracellular space</location>
        <location evidence="1">Extracellular matrix</location>
    </subcellularLocation>
</comment>
<dbReference type="AlphaFoldDB" id="A0A3Q2GEN4"/>
<organism evidence="9 10">
    <name type="scientific">Cyprinodon variegatus</name>
    <name type="common">Sheepshead minnow</name>
    <dbReference type="NCBI Taxonomy" id="28743"/>
    <lineage>
        <taxon>Eukaryota</taxon>
        <taxon>Metazoa</taxon>
        <taxon>Chordata</taxon>
        <taxon>Craniata</taxon>
        <taxon>Vertebrata</taxon>
        <taxon>Euteleostomi</taxon>
        <taxon>Actinopterygii</taxon>
        <taxon>Neopterygii</taxon>
        <taxon>Teleostei</taxon>
        <taxon>Neoteleostei</taxon>
        <taxon>Acanthomorphata</taxon>
        <taxon>Ovalentaria</taxon>
        <taxon>Atherinomorphae</taxon>
        <taxon>Cyprinodontiformes</taxon>
        <taxon>Cyprinodontidae</taxon>
        <taxon>Cyprinodon</taxon>
    </lineage>
</organism>
<feature type="domain" description="VWFA" evidence="8">
    <location>
        <begin position="202"/>
        <end position="377"/>
    </location>
</feature>